<feature type="coiled-coil region" evidence="2">
    <location>
        <begin position="84"/>
        <end position="173"/>
    </location>
</feature>
<gene>
    <name evidence="5" type="ORF">JD844_022811</name>
</gene>
<evidence type="ECO:0000313" key="5">
    <source>
        <dbReference type="EMBL" id="KAH0621463.1"/>
    </source>
</evidence>
<reference evidence="5 6" key="1">
    <citation type="journal article" date="2022" name="Gigascience">
        <title>A chromosome-level genome assembly and annotation of the desert horned lizard, Phrynosoma platyrhinos, provides insight into chromosomal rearrangements among reptiles.</title>
        <authorList>
            <person name="Koochekian N."/>
            <person name="Ascanio A."/>
            <person name="Farleigh K."/>
            <person name="Card D.C."/>
            <person name="Schield D.R."/>
            <person name="Castoe T.A."/>
            <person name="Jezkova T."/>
        </authorList>
    </citation>
    <scope>NUCLEOTIDE SEQUENCE [LARGE SCALE GENOMIC DNA]</scope>
    <source>
        <strain evidence="5">NK-2021</strain>
    </source>
</reference>
<feature type="compositionally biased region" description="Basic and acidic residues" evidence="3">
    <location>
        <begin position="261"/>
        <end position="274"/>
    </location>
</feature>
<sequence length="453" mass="54855">MSQMKLKAQKVRKERQEEERRKIDLEEAKYQAQKRKEFIEKAKMQQYYENERVKGFHRAFLLTEVLKERDAQIEFNKKKGNLYLSKLEEIEREHQKAVQIEEEKAKERRRKRMQLNEDQLEQIKEHEHQAEMNKLEEKKEKDVIQALVRQHQLEMLQKEQEEREEKLKRKQAHQAYVADQKILRAIEKQKEEEDDDKVRAHYQAKRAMAKLRREKEEELRRLMEEHRENITNRLLQQMKQKIDDEDERIARDVAETEEELEKERKAKEEKNKADLKSIKDHRISVIKMKEEKEKQEKLEAQETLRGLIEADRIYQELEKDKKHRNHCANLKLQEAHVMQIAEKLSKKEVEKQEDLEYQRQKERIALWKEQEFQEYAKKVIDEASKTTCHLYPLYKAANEGTAGVGGSVYHKQQLQSQNNQSTKLPYIGDTAQEMRLLNEHEYKNTKSRLGFTW</sequence>
<evidence type="ECO:0000259" key="4">
    <source>
        <dbReference type="Pfam" id="PF13868"/>
    </source>
</evidence>
<organism evidence="5 6">
    <name type="scientific">Phrynosoma platyrhinos</name>
    <name type="common">Desert horned lizard</name>
    <dbReference type="NCBI Taxonomy" id="52577"/>
    <lineage>
        <taxon>Eukaryota</taxon>
        <taxon>Metazoa</taxon>
        <taxon>Chordata</taxon>
        <taxon>Craniata</taxon>
        <taxon>Vertebrata</taxon>
        <taxon>Euteleostomi</taxon>
        <taxon>Lepidosauria</taxon>
        <taxon>Squamata</taxon>
        <taxon>Bifurcata</taxon>
        <taxon>Unidentata</taxon>
        <taxon>Episquamata</taxon>
        <taxon>Toxicofera</taxon>
        <taxon>Iguania</taxon>
        <taxon>Phrynosomatidae</taxon>
        <taxon>Phrynosomatinae</taxon>
        <taxon>Phrynosoma</taxon>
    </lineage>
</organism>
<evidence type="ECO:0000256" key="2">
    <source>
        <dbReference type="SAM" id="Coils"/>
    </source>
</evidence>
<dbReference type="PANTHER" id="PTHR28663:SF1">
    <property type="entry name" value="CILIA- AND FLAGELLA- ASSOCIATED PROTEIN 210"/>
    <property type="match status" value="1"/>
</dbReference>
<comment type="caution">
    <text evidence="5">The sequence shown here is derived from an EMBL/GenBank/DDBJ whole genome shotgun (WGS) entry which is preliminary data.</text>
</comment>
<proteinExistence type="predicted"/>
<evidence type="ECO:0000313" key="6">
    <source>
        <dbReference type="Proteomes" id="UP000826234"/>
    </source>
</evidence>
<dbReference type="Proteomes" id="UP000826234">
    <property type="component" value="Unassembled WGS sequence"/>
</dbReference>
<evidence type="ECO:0000256" key="3">
    <source>
        <dbReference type="SAM" id="MobiDB-lite"/>
    </source>
</evidence>
<feature type="domain" description="Trichohyalin-plectin-homology" evidence="4">
    <location>
        <begin position="48"/>
        <end position="385"/>
    </location>
</feature>
<dbReference type="InterPro" id="IPR039986">
    <property type="entry name" value="CFAP210"/>
</dbReference>
<dbReference type="PANTHER" id="PTHR28663">
    <property type="entry name" value="COILED-COIL DOMAIN-CONTAINING PROTEIN 173"/>
    <property type="match status" value="1"/>
</dbReference>
<dbReference type="Pfam" id="PF13868">
    <property type="entry name" value="TPH"/>
    <property type="match status" value="1"/>
</dbReference>
<evidence type="ECO:0000256" key="1">
    <source>
        <dbReference type="ARBA" id="ARBA00023054"/>
    </source>
</evidence>
<dbReference type="InterPro" id="IPR043597">
    <property type="entry name" value="TPH_dom"/>
</dbReference>
<keyword evidence="1 2" id="KW-0175">Coiled coil</keyword>
<name>A0ABQ7SW31_PHRPL</name>
<protein>
    <recommendedName>
        <fullName evidence="4">Trichohyalin-plectin-homology domain-containing protein</fullName>
    </recommendedName>
</protein>
<dbReference type="EMBL" id="JAIPUX010003289">
    <property type="protein sequence ID" value="KAH0621463.1"/>
    <property type="molecule type" value="Genomic_DNA"/>
</dbReference>
<feature type="region of interest" description="Disordered" evidence="3">
    <location>
        <begin position="253"/>
        <end position="274"/>
    </location>
</feature>
<keyword evidence="6" id="KW-1185">Reference proteome</keyword>
<feature type="region of interest" description="Disordered" evidence="3">
    <location>
        <begin position="1"/>
        <end position="20"/>
    </location>
</feature>
<accession>A0ABQ7SW31</accession>